<comment type="caution">
    <text evidence="8">The sequence shown here is derived from an EMBL/GenBank/DDBJ whole genome shotgun (WGS) entry which is preliminary data.</text>
</comment>
<sequence length="404" mass="43359">MIGSDNFLRKNVRWLAAGVLLTFLSCFGQTFFISLFAGEIRTAFDLSHSAWGNIYAVGTLASAIVMVWAGVLTDHFRVRALGAIVLAVLAAACLAMAGARTAWTLPFIIFALRFLGQGMVSHIAVVAMARWFTAARGRALAISGLGFKFGEAFLPIIVVSLLSAETWRSIWVISASVAIAGVPLLIWLLKKERTPSAMAVSDDSKGMENRHWTRNQALAHGLFWLMVPALLGPSAFSTAFFFQQVHYAEIKGWGHFELVALFPVFTLVGVAAMFASGWALDRLGTARLLPWFQLPMVAAFIAFATAATPIGVFVGLVLMGFTAGANGPLTSAFWAEFYGTRHIGAIKSAAAAVMVLGSAIGPSITGTLIDLGVGLETQYLGVAVYFLFVCAMVAFGMNRYAHSR</sequence>
<dbReference type="GO" id="GO:0005886">
    <property type="term" value="C:plasma membrane"/>
    <property type="evidence" value="ECO:0007669"/>
    <property type="project" value="UniProtKB-SubCell"/>
</dbReference>
<dbReference type="AlphaFoldDB" id="A0A4R1N315"/>
<feature type="transmembrane region" description="Helical" evidence="6">
    <location>
        <begin position="139"/>
        <end position="164"/>
    </location>
</feature>
<feature type="transmembrane region" description="Helical" evidence="6">
    <location>
        <begin position="313"/>
        <end position="337"/>
    </location>
</feature>
<evidence type="ECO:0000256" key="1">
    <source>
        <dbReference type="ARBA" id="ARBA00004651"/>
    </source>
</evidence>
<keyword evidence="9" id="KW-1185">Reference proteome</keyword>
<feature type="transmembrane region" description="Helical" evidence="6">
    <location>
        <begin position="254"/>
        <end position="276"/>
    </location>
</feature>
<evidence type="ECO:0000256" key="5">
    <source>
        <dbReference type="ARBA" id="ARBA00023136"/>
    </source>
</evidence>
<evidence type="ECO:0000313" key="8">
    <source>
        <dbReference type="EMBL" id="TCK99803.1"/>
    </source>
</evidence>
<protein>
    <submittedName>
        <fullName evidence="8">Putative MFS family arabinose efflux permease</fullName>
    </submittedName>
</protein>
<keyword evidence="5 6" id="KW-0472">Membrane</keyword>
<dbReference type="PROSITE" id="PS50850">
    <property type="entry name" value="MFS"/>
    <property type="match status" value="1"/>
</dbReference>
<dbReference type="RefSeq" id="WP_132861637.1">
    <property type="nucleotide sequence ID" value="NZ_SMGR01000004.1"/>
</dbReference>
<keyword evidence="3 6" id="KW-0812">Transmembrane</keyword>
<evidence type="ECO:0000256" key="4">
    <source>
        <dbReference type="ARBA" id="ARBA00022989"/>
    </source>
</evidence>
<comment type="subcellular location">
    <subcellularLocation>
        <location evidence="1">Cell membrane</location>
        <topology evidence="1">Multi-pass membrane protein</topology>
    </subcellularLocation>
</comment>
<dbReference type="Proteomes" id="UP000295673">
    <property type="component" value="Unassembled WGS sequence"/>
</dbReference>
<feature type="transmembrane region" description="Helical" evidence="6">
    <location>
        <begin position="379"/>
        <end position="397"/>
    </location>
</feature>
<dbReference type="OrthoDB" id="1404228at2"/>
<reference evidence="8 9" key="1">
    <citation type="submission" date="2019-03" db="EMBL/GenBank/DDBJ databases">
        <title>Genomic Encyclopedia of Archaeal and Bacterial Type Strains, Phase II (KMG-II): from individual species to whole genera.</title>
        <authorList>
            <person name="Goeker M."/>
        </authorList>
    </citation>
    <scope>NUCLEOTIDE SEQUENCE [LARGE SCALE GENOMIC DNA]</scope>
    <source>
        <strain evidence="8 9">DSM 26433</strain>
    </source>
</reference>
<dbReference type="SUPFAM" id="SSF103473">
    <property type="entry name" value="MFS general substrate transporter"/>
    <property type="match status" value="1"/>
</dbReference>
<name>A0A4R1N315_9RHOB</name>
<feature type="transmembrane region" description="Helical" evidence="6">
    <location>
        <begin position="78"/>
        <end position="99"/>
    </location>
</feature>
<evidence type="ECO:0000256" key="3">
    <source>
        <dbReference type="ARBA" id="ARBA00022692"/>
    </source>
</evidence>
<keyword evidence="4 6" id="KW-1133">Transmembrane helix</keyword>
<proteinExistence type="predicted"/>
<dbReference type="Gene3D" id="1.20.1250.20">
    <property type="entry name" value="MFS general substrate transporter like domains"/>
    <property type="match status" value="1"/>
</dbReference>
<evidence type="ECO:0000313" key="9">
    <source>
        <dbReference type="Proteomes" id="UP000295673"/>
    </source>
</evidence>
<feature type="transmembrane region" description="Helical" evidence="6">
    <location>
        <begin position="105"/>
        <end position="127"/>
    </location>
</feature>
<dbReference type="InterPro" id="IPR020846">
    <property type="entry name" value="MFS_dom"/>
</dbReference>
<evidence type="ECO:0000259" key="7">
    <source>
        <dbReference type="PROSITE" id="PS50850"/>
    </source>
</evidence>
<evidence type="ECO:0000256" key="6">
    <source>
        <dbReference type="SAM" id="Phobius"/>
    </source>
</evidence>
<feature type="transmembrane region" description="Helical" evidence="6">
    <location>
        <begin position="288"/>
        <end position="307"/>
    </location>
</feature>
<dbReference type="EMBL" id="SMGR01000004">
    <property type="protein sequence ID" value="TCK99803.1"/>
    <property type="molecule type" value="Genomic_DNA"/>
</dbReference>
<dbReference type="PANTHER" id="PTHR43124:SF3">
    <property type="entry name" value="CHLORAMPHENICOL EFFLUX PUMP RV0191"/>
    <property type="match status" value="1"/>
</dbReference>
<dbReference type="GO" id="GO:0022857">
    <property type="term" value="F:transmembrane transporter activity"/>
    <property type="evidence" value="ECO:0007669"/>
    <property type="project" value="InterPro"/>
</dbReference>
<dbReference type="Pfam" id="PF07690">
    <property type="entry name" value="MFS_1"/>
    <property type="match status" value="1"/>
</dbReference>
<organism evidence="8 9">
    <name type="scientific">Shimia isoporae</name>
    <dbReference type="NCBI Taxonomy" id="647720"/>
    <lineage>
        <taxon>Bacteria</taxon>
        <taxon>Pseudomonadati</taxon>
        <taxon>Pseudomonadota</taxon>
        <taxon>Alphaproteobacteria</taxon>
        <taxon>Rhodobacterales</taxon>
        <taxon>Roseobacteraceae</taxon>
    </lineage>
</organism>
<evidence type="ECO:0000256" key="2">
    <source>
        <dbReference type="ARBA" id="ARBA00022475"/>
    </source>
</evidence>
<dbReference type="InterPro" id="IPR011701">
    <property type="entry name" value="MFS"/>
</dbReference>
<feature type="transmembrane region" description="Helical" evidence="6">
    <location>
        <begin position="217"/>
        <end position="242"/>
    </location>
</feature>
<dbReference type="PANTHER" id="PTHR43124">
    <property type="entry name" value="PURINE EFFLUX PUMP PBUE"/>
    <property type="match status" value="1"/>
</dbReference>
<feature type="transmembrane region" description="Helical" evidence="6">
    <location>
        <begin position="349"/>
        <end position="373"/>
    </location>
</feature>
<feature type="transmembrane region" description="Helical" evidence="6">
    <location>
        <begin position="12"/>
        <end position="38"/>
    </location>
</feature>
<dbReference type="InterPro" id="IPR036259">
    <property type="entry name" value="MFS_trans_sf"/>
</dbReference>
<feature type="transmembrane region" description="Helical" evidence="6">
    <location>
        <begin position="50"/>
        <end position="71"/>
    </location>
</feature>
<accession>A0A4R1N315</accession>
<gene>
    <name evidence="8" type="ORF">BXY66_3507</name>
</gene>
<feature type="transmembrane region" description="Helical" evidence="6">
    <location>
        <begin position="170"/>
        <end position="189"/>
    </location>
</feature>
<keyword evidence="2" id="KW-1003">Cell membrane</keyword>
<dbReference type="InterPro" id="IPR050189">
    <property type="entry name" value="MFS_Efflux_Transporters"/>
</dbReference>
<feature type="domain" description="Major facilitator superfamily (MFS) profile" evidence="7">
    <location>
        <begin position="14"/>
        <end position="404"/>
    </location>
</feature>